<keyword evidence="1" id="KW-0805">Transcription regulation</keyword>
<dbReference type="InterPro" id="IPR036271">
    <property type="entry name" value="Tet_transcr_reg_TetR-rel_C_sf"/>
</dbReference>
<evidence type="ECO:0000256" key="4">
    <source>
        <dbReference type="PROSITE-ProRule" id="PRU00335"/>
    </source>
</evidence>
<dbReference type="GO" id="GO:0003677">
    <property type="term" value="F:DNA binding"/>
    <property type="evidence" value="ECO:0007669"/>
    <property type="project" value="UniProtKB-UniRule"/>
</dbReference>
<evidence type="ECO:0000313" key="7">
    <source>
        <dbReference type="EMBL" id="QEZ44399.1"/>
    </source>
</evidence>
<proteinExistence type="predicted"/>
<dbReference type="Proteomes" id="UP000623307">
    <property type="component" value="Chromosome 1"/>
</dbReference>
<dbReference type="EMBL" id="CP069811">
    <property type="protein sequence ID" value="QRQ91680.1"/>
    <property type="molecule type" value="Genomic_DNA"/>
</dbReference>
<protein>
    <submittedName>
        <fullName evidence="8">TetR family transcriptional regulator</fullName>
    </submittedName>
    <submittedName>
        <fullName evidence="7">TetR/AcrR family transcriptional regulator</fullName>
    </submittedName>
</protein>
<dbReference type="PANTHER" id="PTHR47506">
    <property type="entry name" value="TRANSCRIPTIONAL REGULATORY PROTEIN"/>
    <property type="match status" value="1"/>
</dbReference>
<dbReference type="RefSeq" id="WP_084254641.1">
    <property type="nucleotide sequence ID" value="NZ_CP069809.1"/>
</dbReference>
<sequence length="215" mass="23567">MTATTPRPARTRRTQEERRATSELALIKAAMTVMRAKGVGGMTIAEVAESAGVSKGLVVHLYGNKQALQLAVLTELRTEFAKRFHQAEGHTVGLERLRSFIRAHFGSLSKPDSNTQVFSALLSEAIFQDQEFAADVASMNDATIAFVRECLEAEQSRGTRFIESDLDSLATFIVANMRGIAQVFSINATARSKTLDTKKLMHLCEAMVDRMVVSA</sequence>
<dbReference type="PROSITE" id="PS50977">
    <property type="entry name" value="HTH_TETR_2"/>
    <property type="match status" value="1"/>
</dbReference>
<dbReference type="SUPFAM" id="SSF48498">
    <property type="entry name" value="Tetracyclin repressor-like, C-terminal domain"/>
    <property type="match status" value="1"/>
</dbReference>
<dbReference type="InterPro" id="IPR001647">
    <property type="entry name" value="HTH_TetR"/>
</dbReference>
<evidence type="ECO:0000259" key="6">
    <source>
        <dbReference type="PROSITE" id="PS50977"/>
    </source>
</evidence>
<dbReference type="PRINTS" id="PR00455">
    <property type="entry name" value="HTHTETR"/>
</dbReference>
<dbReference type="EMBL" id="OGUS01000004">
    <property type="protein sequence ID" value="SPC05182.1"/>
    <property type="molecule type" value="Genomic_DNA"/>
</dbReference>
<dbReference type="AlphaFoldDB" id="A0A375FN24"/>
<evidence type="ECO:0000313" key="11">
    <source>
        <dbReference type="Proteomes" id="UP000256862"/>
    </source>
</evidence>
<dbReference type="OrthoDB" id="9151800at2"/>
<dbReference type="PANTHER" id="PTHR47506:SF6">
    <property type="entry name" value="HTH-TYPE TRANSCRIPTIONAL REPRESSOR NEMR"/>
    <property type="match status" value="1"/>
</dbReference>
<feature type="domain" description="HTH tetR-type" evidence="6">
    <location>
        <begin position="20"/>
        <end position="80"/>
    </location>
</feature>
<accession>A0A375FN24</accession>
<dbReference type="Gene3D" id="1.10.357.10">
    <property type="entry name" value="Tetracycline Repressor, domain 2"/>
    <property type="match status" value="1"/>
</dbReference>
<evidence type="ECO:0000313" key="13">
    <source>
        <dbReference type="Proteomes" id="UP000623307"/>
    </source>
</evidence>
<dbReference type="GeneID" id="303488208"/>
<feature type="region of interest" description="Disordered" evidence="5">
    <location>
        <begin position="1"/>
        <end position="20"/>
    </location>
</feature>
<organism evidence="9 11">
    <name type="scientific">Cupriavidus oxalaticus</name>
    <dbReference type="NCBI Taxonomy" id="96344"/>
    <lineage>
        <taxon>Bacteria</taxon>
        <taxon>Pseudomonadati</taxon>
        <taxon>Pseudomonadota</taxon>
        <taxon>Betaproteobacteria</taxon>
        <taxon>Burkholderiales</taxon>
        <taxon>Burkholderiaceae</taxon>
        <taxon>Cupriavidus</taxon>
    </lineage>
</organism>
<evidence type="ECO:0000313" key="9">
    <source>
        <dbReference type="EMBL" id="SPC05182.1"/>
    </source>
</evidence>
<dbReference type="Proteomes" id="UP000256862">
    <property type="component" value="Plasmid CO2235_mp"/>
</dbReference>
<evidence type="ECO:0000256" key="5">
    <source>
        <dbReference type="SAM" id="MobiDB-lite"/>
    </source>
</evidence>
<evidence type="ECO:0000313" key="8">
    <source>
        <dbReference type="EMBL" id="QRQ91680.1"/>
    </source>
</evidence>
<name>A0A375FN24_9BURK</name>
<gene>
    <name evidence="10" type="ORF">CO2235_MP10296</name>
    <name evidence="9" type="ORF">CO2235_U1010136</name>
    <name evidence="7" type="ORF">D2917_09275</name>
    <name evidence="8" type="ORF">JTE92_01700</name>
</gene>
<dbReference type="Pfam" id="PF00440">
    <property type="entry name" value="TetR_N"/>
    <property type="match status" value="1"/>
</dbReference>
<evidence type="ECO:0000313" key="10">
    <source>
        <dbReference type="EMBL" id="SPC18013.1"/>
    </source>
</evidence>
<reference evidence="7 12" key="3">
    <citation type="submission" date="2018-09" db="EMBL/GenBank/DDBJ databases">
        <title>Complete genome sequence of Cupriavidus oxalaticus T2, a bacterium capable of phenol tolerance and degradation.</title>
        <authorList>
            <person name="Yan J."/>
        </authorList>
    </citation>
    <scope>NUCLEOTIDE SEQUENCE [LARGE SCALE GENOMIC DNA]</scope>
    <source>
        <strain evidence="7 12">T2</strain>
    </source>
</reference>
<dbReference type="Gene3D" id="1.10.10.60">
    <property type="entry name" value="Homeodomain-like"/>
    <property type="match status" value="1"/>
</dbReference>
<dbReference type="EMBL" id="OGUS01000132">
    <property type="protein sequence ID" value="SPC18013.1"/>
    <property type="molecule type" value="Genomic_DNA"/>
</dbReference>
<dbReference type="InterPro" id="IPR009057">
    <property type="entry name" value="Homeodomain-like_sf"/>
</dbReference>
<feature type="DNA-binding region" description="H-T-H motif" evidence="4">
    <location>
        <begin position="43"/>
        <end position="62"/>
    </location>
</feature>
<keyword evidence="3" id="KW-0804">Transcription</keyword>
<reference evidence="11" key="2">
    <citation type="submission" date="2018-01" db="EMBL/GenBank/DDBJ databases">
        <authorList>
            <person name="Gaut B.S."/>
            <person name="Morton B.R."/>
            <person name="Clegg M.T."/>
            <person name="Duvall M.R."/>
        </authorList>
    </citation>
    <scope>NUCLEOTIDE SEQUENCE [LARGE SCALE GENOMIC DNA]</scope>
</reference>
<evidence type="ECO:0000313" key="12">
    <source>
        <dbReference type="Proteomes" id="UP000325743"/>
    </source>
</evidence>
<evidence type="ECO:0000256" key="3">
    <source>
        <dbReference type="ARBA" id="ARBA00023163"/>
    </source>
</evidence>
<reference evidence="8 13" key="4">
    <citation type="submission" date="2021-02" db="EMBL/GenBank/DDBJ databases">
        <title>Complete Genome Sequence of Cupriavidus oxalaticus Strain Ox1, a Soil Oxalate-Degrading Species.</title>
        <authorList>
            <person name="Palmieri F."/>
            <person name="Udriet P."/>
            <person name="Deuasquier M."/>
            <person name="Beaudoing E."/>
            <person name="Johnson S.L."/>
            <person name="Davenport K.W."/>
            <person name="Chain P.S."/>
            <person name="Bindschedler S."/>
            <person name="Junier P."/>
        </authorList>
    </citation>
    <scope>NUCLEOTIDE SEQUENCE [LARGE SCALE GENOMIC DNA]</scope>
    <source>
        <strain evidence="8 13">Ox1</strain>
    </source>
</reference>
<dbReference type="EMBL" id="CP032518">
    <property type="protein sequence ID" value="QEZ44399.1"/>
    <property type="molecule type" value="Genomic_DNA"/>
</dbReference>
<keyword evidence="13" id="KW-1185">Reference proteome</keyword>
<dbReference type="Proteomes" id="UP000325743">
    <property type="component" value="Chromosome 1"/>
</dbReference>
<geneLocation type="plasmid" evidence="11">
    <name>co2235_mp</name>
</geneLocation>
<keyword evidence="2 4" id="KW-0238">DNA-binding</keyword>
<reference evidence="9 11" key="1">
    <citation type="submission" date="2018-01" db="EMBL/GenBank/DDBJ databases">
        <authorList>
            <person name="Clerissi C."/>
        </authorList>
    </citation>
    <scope>NUCLEOTIDE SEQUENCE</scope>
    <source>
        <strain evidence="9">Cupriavidus oxalaticus LMG 2235</strain>
        <plasmid evidence="11">co2235_mp</plasmid>
    </source>
</reference>
<evidence type="ECO:0000256" key="1">
    <source>
        <dbReference type="ARBA" id="ARBA00023015"/>
    </source>
</evidence>
<dbReference type="SUPFAM" id="SSF46689">
    <property type="entry name" value="Homeodomain-like"/>
    <property type="match status" value="1"/>
</dbReference>
<evidence type="ECO:0000256" key="2">
    <source>
        <dbReference type="ARBA" id="ARBA00023125"/>
    </source>
</evidence>